<dbReference type="Pfam" id="PF00319">
    <property type="entry name" value="SRF-TF"/>
    <property type="match status" value="1"/>
</dbReference>
<name>A0AAN9EGI2_CROPI</name>
<dbReference type="PANTHER" id="PTHR11945:SF448">
    <property type="entry name" value="MADS-BOX TRANSCRIPTION FACTOR FAMILY PROTEIN"/>
    <property type="match status" value="1"/>
</dbReference>
<feature type="coiled-coil region" evidence="6">
    <location>
        <begin position="94"/>
        <end position="128"/>
    </location>
</feature>
<dbReference type="Proteomes" id="UP001372338">
    <property type="component" value="Unassembled WGS sequence"/>
</dbReference>
<keyword evidence="10" id="KW-1185">Reference proteome</keyword>
<keyword evidence="6" id="KW-0175">Coiled coil</keyword>
<dbReference type="GO" id="GO:0046983">
    <property type="term" value="F:protein dimerization activity"/>
    <property type="evidence" value="ECO:0007669"/>
    <property type="project" value="InterPro"/>
</dbReference>
<dbReference type="InterPro" id="IPR036879">
    <property type="entry name" value="TF_MADSbox_sf"/>
</dbReference>
<comment type="caution">
    <text evidence="9">The sequence shown here is derived from an EMBL/GenBank/DDBJ whole genome shotgun (WGS) entry which is preliminary data.</text>
</comment>
<dbReference type="InterPro" id="IPR002100">
    <property type="entry name" value="TF_MADSbox"/>
</dbReference>
<keyword evidence="2" id="KW-0805">Transcription regulation</keyword>
<sequence length="251" mass="28667">MVSKPTTTQRQRKKNSEMKKLDQNKERHVTFSKRKLGLFNKVTELSILCQAETALILSSQEGKLYACGYPSPDAVIRRFMANAASPAAQRRGKNKEQQETVETLRLEYEATINKLKEEKENLRKIQEREKGGLDLDFAPWWNLDIKKMGLEDLEHFMDSLETLKLNLVATTEAKKFNSMPDNMMMPPQIIDQRPTMFSNSSLILNNSTNSNGFFNNGGHHQAWNLMNGCGSSSSSWNPTMVPKTELGHYYN</sequence>
<dbReference type="GO" id="GO:0000978">
    <property type="term" value="F:RNA polymerase II cis-regulatory region sequence-specific DNA binding"/>
    <property type="evidence" value="ECO:0007669"/>
    <property type="project" value="TreeGrafter"/>
</dbReference>
<evidence type="ECO:0000256" key="5">
    <source>
        <dbReference type="ARBA" id="ARBA00023242"/>
    </source>
</evidence>
<dbReference type="PRINTS" id="PR00404">
    <property type="entry name" value="MADSDOMAIN"/>
</dbReference>
<dbReference type="PANTHER" id="PTHR11945">
    <property type="entry name" value="MADS BOX PROTEIN"/>
    <property type="match status" value="1"/>
</dbReference>
<evidence type="ECO:0000259" key="8">
    <source>
        <dbReference type="PROSITE" id="PS50066"/>
    </source>
</evidence>
<protein>
    <recommendedName>
        <fullName evidence="8">MADS-box domain-containing protein</fullName>
    </recommendedName>
</protein>
<keyword evidence="4" id="KW-0804">Transcription</keyword>
<accession>A0AAN9EGI2</accession>
<evidence type="ECO:0000256" key="2">
    <source>
        <dbReference type="ARBA" id="ARBA00023015"/>
    </source>
</evidence>
<keyword evidence="5" id="KW-0539">Nucleus</keyword>
<evidence type="ECO:0000256" key="3">
    <source>
        <dbReference type="ARBA" id="ARBA00023125"/>
    </source>
</evidence>
<dbReference type="EMBL" id="JAYWIO010000006">
    <property type="protein sequence ID" value="KAK7256917.1"/>
    <property type="molecule type" value="Genomic_DNA"/>
</dbReference>
<dbReference type="Gene3D" id="3.40.1810.10">
    <property type="entry name" value="Transcription factor, MADS-box"/>
    <property type="match status" value="1"/>
</dbReference>
<reference evidence="9 10" key="1">
    <citation type="submission" date="2024-01" db="EMBL/GenBank/DDBJ databases">
        <title>The genomes of 5 underutilized Papilionoideae crops provide insights into root nodulation and disease resistanc.</title>
        <authorList>
            <person name="Yuan L."/>
        </authorList>
    </citation>
    <scope>NUCLEOTIDE SEQUENCE [LARGE SCALE GENOMIC DNA]</scope>
    <source>
        <strain evidence="9">ZHUSHIDOU_FW_LH</strain>
        <tissue evidence="9">Leaf</tissue>
    </source>
</reference>
<gene>
    <name evidence="9" type="ORF">RIF29_30495</name>
</gene>
<dbReference type="SMART" id="SM00432">
    <property type="entry name" value="MADS"/>
    <property type="match status" value="1"/>
</dbReference>
<evidence type="ECO:0000256" key="1">
    <source>
        <dbReference type="ARBA" id="ARBA00004123"/>
    </source>
</evidence>
<evidence type="ECO:0000256" key="4">
    <source>
        <dbReference type="ARBA" id="ARBA00023163"/>
    </source>
</evidence>
<dbReference type="AlphaFoldDB" id="A0AAN9EGI2"/>
<organism evidence="9 10">
    <name type="scientific">Crotalaria pallida</name>
    <name type="common">Smooth rattlebox</name>
    <name type="synonym">Crotalaria striata</name>
    <dbReference type="NCBI Taxonomy" id="3830"/>
    <lineage>
        <taxon>Eukaryota</taxon>
        <taxon>Viridiplantae</taxon>
        <taxon>Streptophyta</taxon>
        <taxon>Embryophyta</taxon>
        <taxon>Tracheophyta</taxon>
        <taxon>Spermatophyta</taxon>
        <taxon>Magnoliopsida</taxon>
        <taxon>eudicotyledons</taxon>
        <taxon>Gunneridae</taxon>
        <taxon>Pentapetalae</taxon>
        <taxon>rosids</taxon>
        <taxon>fabids</taxon>
        <taxon>Fabales</taxon>
        <taxon>Fabaceae</taxon>
        <taxon>Papilionoideae</taxon>
        <taxon>50 kb inversion clade</taxon>
        <taxon>genistoids sensu lato</taxon>
        <taxon>core genistoids</taxon>
        <taxon>Crotalarieae</taxon>
        <taxon>Crotalaria</taxon>
    </lineage>
</organism>
<feature type="compositionally biased region" description="Basic and acidic residues" evidence="7">
    <location>
        <begin position="14"/>
        <end position="26"/>
    </location>
</feature>
<dbReference type="GO" id="GO:0000981">
    <property type="term" value="F:DNA-binding transcription factor activity, RNA polymerase II-specific"/>
    <property type="evidence" value="ECO:0007669"/>
    <property type="project" value="TreeGrafter"/>
</dbReference>
<keyword evidence="3" id="KW-0238">DNA-binding</keyword>
<dbReference type="GO" id="GO:0005634">
    <property type="term" value="C:nucleus"/>
    <property type="evidence" value="ECO:0007669"/>
    <property type="project" value="UniProtKB-SubCell"/>
</dbReference>
<feature type="domain" description="MADS-box" evidence="8">
    <location>
        <begin position="11"/>
        <end position="71"/>
    </location>
</feature>
<dbReference type="PROSITE" id="PS50066">
    <property type="entry name" value="MADS_BOX_2"/>
    <property type="match status" value="1"/>
</dbReference>
<proteinExistence type="predicted"/>
<dbReference type="SUPFAM" id="SSF55455">
    <property type="entry name" value="SRF-like"/>
    <property type="match status" value="1"/>
</dbReference>
<evidence type="ECO:0000256" key="6">
    <source>
        <dbReference type="SAM" id="Coils"/>
    </source>
</evidence>
<evidence type="ECO:0000256" key="7">
    <source>
        <dbReference type="SAM" id="MobiDB-lite"/>
    </source>
</evidence>
<feature type="region of interest" description="Disordered" evidence="7">
    <location>
        <begin position="1"/>
        <end position="26"/>
    </location>
</feature>
<comment type="subcellular location">
    <subcellularLocation>
        <location evidence="1">Nucleus</location>
    </subcellularLocation>
</comment>
<evidence type="ECO:0000313" key="9">
    <source>
        <dbReference type="EMBL" id="KAK7256917.1"/>
    </source>
</evidence>
<evidence type="ECO:0000313" key="10">
    <source>
        <dbReference type="Proteomes" id="UP001372338"/>
    </source>
</evidence>